<protein>
    <submittedName>
        <fullName evidence="2">Membrane protein YesL</fullName>
    </submittedName>
</protein>
<proteinExistence type="predicted"/>
<keyword evidence="1" id="KW-0812">Transmembrane</keyword>
<organism evidence="2 3">
    <name type="scientific">Shouchella xiaoxiensis</name>
    <dbReference type="NCBI Taxonomy" id="766895"/>
    <lineage>
        <taxon>Bacteria</taxon>
        <taxon>Bacillati</taxon>
        <taxon>Bacillota</taxon>
        <taxon>Bacilli</taxon>
        <taxon>Bacillales</taxon>
        <taxon>Bacillaceae</taxon>
        <taxon>Shouchella</taxon>
    </lineage>
</organism>
<feature type="transmembrane region" description="Helical" evidence="1">
    <location>
        <begin position="117"/>
        <end position="145"/>
    </location>
</feature>
<evidence type="ECO:0000256" key="1">
    <source>
        <dbReference type="SAM" id="Phobius"/>
    </source>
</evidence>
<feature type="transmembrane region" description="Helical" evidence="1">
    <location>
        <begin position="90"/>
        <end position="111"/>
    </location>
</feature>
<feature type="transmembrane region" description="Helical" evidence="1">
    <location>
        <begin position="191"/>
        <end position="210"/>
    </location>
</feature>
<dbReference type="EMBL" id="JAFBCV010000023">
    <property type="protein sequence ID" value="MBM7841159.1"/>
    <property type="molecule type" value="Genomic_DNA"/>
</dbReference>
<accession>A0ABS2T050</accession>
<keyword evidence="1" id="KW-0472">Membrane</keyword>
<dbReference type="Proteomes" id="UP001179280">
    <property type="component" value="Unassembled WGS sequence"/>
</dbReference>
<comment type="caution">
    <text evidence="2">The sequence shown here is derived from an EMBL/GenBank/DDBJ whole genome shotgun (WGS) entry which is preliminary data.</text>
</comment>
<feature type="transmembrane region" description="Helical" evidence="1">
    <location>
        <begin position="165"/>
        <end position="185"/>
    </location>
</feature>
<reference evidence="2" key="1">
    <citation type="submission" date="2021-01" db="EMBL/GenBank/DDBJ databases">
        <title>Genomic Encyclopedia of Type Strains, Phase IV (KMG-IV): sequencing the most valuable type-strain genomes for metagenomic binning, comparative biology and taxonomic classification.</title>
        <authorList>
            <person name="Goeker M."/>
        </authorList>
    </citation>
    <scope>NUCLEOTIDE SEQUENCE</scope>
    <source>
        <strain evidence="2">DSM 21943</strain>
    </source>
</reference>
<evidence type="ECO:0000313" key="3">
    <source>
        <dbReference type="Proteomes" id="UP001179280"/>
    </source>
</evidence>
<feature type="transmembrane region" description="Helical" evidence="1">
    <location>
        <begin position="44"/>
        <end position="69"/>
    </location>
</feature>
<keyword evidence="3" id="KW-1185">Reference proteome</keyword>
<sequence length="230" mass="25476">MFSVTSILRVTAKDLYHHIVSIVSISLLVAILCIPFFLFLPWQLAILFLLLIGGPVWLAAATSMEAVLTNKKVILINVFLKGFFAHYLKGVGLGFFFGGFVFILAASWWHWSIEQSYVAFAIACFQTYFSGMVLLSQLYTVPLLIKYQLNLPKAMGASVKLLLKYPLYTIGCFIQLVLFAGLLAFTIVGNALLLPGVVALFLSRMTSAAVSRSDFFVTSELQDEHTIKAS</sequence>
<name>A0ABS2T050_9BACI</name>
<gene>
    <name evidence="2" type="ORF">JOC54_004460</name>
</gene>
<dbReference type="RefSeq" id="WP_204469125.1">
    <property type="nucleotide sequence ID" value="NZ_JAFBCV010000023.1"/>
</dbReference>
<feature type="transmembrane region" description="Helical" evidence="1">
    <location>
        <begin position="15"/>
        <end position="38"/>
    </location>
</feature>
<keyword evidence="1" id="KW-1133">Transmembrane helix</keyword>
<evidence type="ECO:0000313" key="2">
    <source>
        <dbReference type="EMBL" id="MBM7841159.1"/>
    </source>
</evidence>